<evidence type="ECO:0000313" key="2">
    <source>
        <dbReference type="EMBL" id="MBG6121805.1"/>
    </source>
</evidence>
<name>A0A931DXA3_9CORY</name>
<keyword evidence="3" id="KW-1185">Reference proteome</keyword>
<proteinExistence type="predicted"/>
<feature type="transmembrane region" description="Helical" evidence="1">
    <location>
        <begin position="29"/>
        <end position="48"/>
    </location>
</feature>
<keyword evidence="1" id="KW-0472">Membrane</keyword>
<feature type="transmembrane region" description="Helical" evidence="1">
    <location>
        <begin position="98"/>
        <end position="117"/>
    </location>
</feature>
<organism evidence="2 3">
    <name type="scientific">Corynebacterium aquatimens</name>
    <dbReference type="NCBI Taxonomy" id="1190508"/>
    <lineage>
        <taxon>Bacteria</taxon>
        <taxon>Bacillati</taxon>
        <taxon>Actinomycetota</taxon>
        <taxon>Actinomycetes</taxon>
        <taxon>Mycobacteriales</taxon>
        <taxon>Corynebacteriaceae</taxon>
        <taxon>Corynebacterium</taxon>
    </lineage>
</organism>
<accession>A0A931DXA3</accession>
<feature type="transmembrane region" description="Helical" evidence="1">
    <location>
        <begin position="132"/>
        <end position="153"/>
    </location>
</feature>
<dbReference type="AlphaFoldDB" id="A0A931DXA3"/>
<sequence>MGNSNHDATPADIEKEAAKTIDLGKTRQALLLVAIGVYLTSIAMPWVGDAKGWQVLFFTEAPEIRTAITERIFAILSFLCLPVFSGLLVATKRSIFSLLAWAVGSVTLVSALLGLWLRQTGEAAQQGITTNYGFYLAIATVIIAVPVLMSAWITRSPEQLRAEQLRRENSDFNPVAEVQTNAAHQAIRRTDGSTGIVDDRRARAAQRHKRTQ</sequence>
<feature type="transmembrane region" description="Helical" evidence="1">
    <location>
        <begin position="72"/>
        <end position="91"/>
    </location>
</feature>
<keyword evidence="1" id="KW-0812">Transmembrane</keyword>
<dbReference type="EMBL" id="JADOUE010000001">
    <property type="protein sequence ID" value="MBG6121805.1"/>
    <property type="molecule type" value="Genomic_DNA"/>
</dbReference>
<reference evidence="2" key="1">
    <citation type="submission" date="2020-11" db="EMBL/GenBank/DDBJ databases">
        <title>Sequencing the genomes of 1000 actinobacteria strains.</title>
        <authorList>
            <person name="Klenk H.-P."/>
        </authorList>
    </citation>
    <scope>NUCLEOTIDE SEQUENCE</scope>
    <source>
        <strain evidence="2">DSM 45632</strain>
    </source>
</reference>
<gene>
    <name evidence="2" type="ORF">IW254_000774</name>
</gene>
<keyword evidence="1" id="KW-1133">Transmembrane helix</keyword>
<evidence type="ECO:0000256" key="1">
    <source>
        <dbReference type="SAM" id="Phobius"/>
    </source>
</evidence>
<dbReference type="RefSeq" id="WP_196824296.1">
    <property type="nucleotide sequence ID" value="NZ_CP046980.1"/>
</dbReference>
<evidence type="ECO:0000313" key="3">
    <source>
        <dbReference type="Proteomes" id="UP000658613"/>
    </source>
</evidence>
<dbReference type="Proteomes" id="UP000658613">
    <property type="component" value="Unassembled WGS sequence"/>
</dbReference>
<protein>
    <submittedName>
        <fullName evidence="2">Uncharacterized protein</fullName>
    </submittedName>
</protein>
<comment type="caution">
    <text evidence="2">The sequence shown here is derived from an EMBL/GenBank/DDBJ whole genome shotgun (WGS) entry which is preliminary data.</text>
</comment>